<accession>A0A918DZK2</accession>
<dbReference type="Gene3D" id="1.10.10.10">
    <property type="entry name" value="Winged helix-like DNA-binding domain superfamily/Winged helix DNA-binding domain"/>
    <property type="match status" value="1"/>
</dbReference>
<dbReference type="InterPro" id="IPR036390">
    <property type="entry name" value="WH_DNA-bd_sf"/>
</dbReference>
<evidence type="ECO:0000256" key="1">
    <source>
        <dbReference type="ARBA" id="ARBA00023015"/>
    </source>
</evidence>
<organism evidence="7 8">
    <name type="scientific">Wenjunlia tyrosinilytica</name>
    <dbReference type="NCBI Taxonomy" id="1544741"/>
    <lineage>
        <taxon>Bacteria</taxon>
        <taxon>Bacillati</taxon>
        <taxon>Actinomycetota</taxon>
        <taxon>Actinomycetes</taxon>
        <taxon>Kitasatosporales</taxon>
        <taxon>Streptomycetaceae</taxon>
        <taxon>Wenjunlia</taxon>
    </lineage>
</organism>
<dbReference type="GO" id="GO:0003677">
    <property type="term" value="F:DNA binding"/>
    <property type="evidence" value="ECO:0007669"/>
    <property type="project" value="UniProtKB-KW"/>
</dbReference>
<keyword evidence="2" id="KW-0238">DNA-binding</keyword>
<feature type="transmembrane region" description="Helical" evidence="5">
    <location>
        <begin position="158"/>
        <end position="177"/>
    </location>
</feature>
<dbReference type="InterPro" id="IPR000524">
    <property type="entry name" value="Tscrpt_reg_HTH_GntR"/>
</dbReference>
<keyword evidence="1" id="KW-0805">Transcription regulation</keyword>
<evidence type="ECO:0000256" key="3">
    <source>
        <dbReference type="ARBA" id="ARBA00023163"/>
    </source>
</evidence>
<evidence type="ECO:0000256" key="4">
    <source>
        <dbReference type="SAM" id="MobiDB-lite"/>
    </source>
</evidence>
<evidence type="ECO:0000259" key="6">
    <source>
        <dbReference type="PROSITE" id="PS50949"/>
    </source>
</evidence>
<reference evidence="7" key="1">
    <citation type="journal article" date="2014" name="Int. J. Syst. Evol. Microbiol.">
        <title>Complete genome sequence of Corynebacterium casei LMG S-19264T (=DSM 44701T), isolated from a smear-ripened cheese.</title>
        <authorList>
            <consortium name="US DOE Joint Genome Institute (JGI-PGF)"/>
            <person name="Walter F."/>
            <person name="Albersmeier A."/>
            <person name="Kalinowski J."/>
            <person name="Ruckert C."/>
        </authorList>
    </citation>
    <scope>NUCLEOTIDE SEQUENCE</scope>
    <source>
        <strain evidence="7">CGMCC 4.7201</strain>
    </source>
</reference>
<dbReference type="PROSITE" id="PS50949">
    <property type="entry name" value="HTH_GNTR"/>
    <property type="match status" value="1"/>
</dbReference>
<evidence type="ECO:0000313" key="8">
    <source>
        <dbReference type="Proteomes" id="UP000641932"/>
    </source>
</evidence>
<dbReference type="PANTHER" id="PTHR44846:SF17">
    <property type="entry name" value="GNTR-FAMILY TRANSCRIPTIONAL REGULATOR"/>
    <property type="match status" value="1"/>
</dbReference>
<dbReference type="GO" id="GO:0045892">
    <property type="term" value="P:negative regulation of DNA-templated transcription"/>
    <property type="evidence" value="ECO:0007669"/>
    <property type="project" value="TreeGrafter"/>
</dbReference>
<reference evidence="7" key="2">
    <citation type="submission" date="2020-09" db="EMBL/GenBank/DDBJ databases">
        <authorList>
            <person name="Sun Q."/>
            <person name="Zhou Y."/>
        </authorList>
    </citation>
    <scope>NUCLEOTIDE SEQUENCE</scope>
    <source>
        <strain evidence="7">CGMCC 4.7201</strain>
    </source>
</reference>
<dbReference type="AlphaFoldDB" id="A0A918DZK2"/>
<proteinExistence type="predicted"/>
<dbReference type="InterPro" id="IPR050679">
    <property type="entry name" value="Bact_HTH_transcr_reg"/>
</dbReference>
<keyword evidence="5" id="KW-0812">Transmembrane</keyword>
<dbReference type="PRINTS" id="PR00035">
    <property type="entry name" value="HTHGNTR"/>
</dbReference>
<name>A0A918DZK2_9ACTN</name>
<gene>
    <name evidence="7" type="ORF">GCM10012280_34820</name>
</gene>
<dbReference type="SMART" id="SM00345">
    <property type="entry name" value="HTH_GNTR"/>
    <property type="match status" value="1"/>
</dbReference>
<dbReference type="GO" id="GO:0003700">
    <property type="term" value="F:DNA-binding transcription factor activity"/>
    <property type="evidence" value="ECO:0007669"/>
    <property type="project" value="InterPro"/>
</dbReference>
<protein>
    <recommendedName>
        <fullName evidence="6">HTH gntR-type domain-containing protein</fullName>
    </recommendedName>
</protein>
<evidence type="ECO:0000313" key="7">
    <source>
        <dbReference type="EMBL" id="GGO90093.1"/>
    </source>
</evidence>
<keyword evidence="5" id="KW-1133">Transmembrane helix</keyword>
<keyword evidence="5" id="KW-0472">Membrane</keyword>
<dbReference type="InterPro" id="IPR036388">
    <property type="entry name" value="WH-like_DNA-bd_sf"/>
</dbReference>
<dbReference type="EMBL" id="BMMS01000014">
    <property type="protein sequence ID" value="GGO90093.1"/>
    <property type="molecule type" value="Genomic_DNA"/>
</dbReference>
<dbReference type="CDD" id="cd07377">
    <property type="entry name" value="WHTH_GntR"/>
    <property type="match status" value="1"/>
</dbReference>
<feature type="region of interest" description="Disordered" evidence="4">
    <location>
        <begin position="122"/>
        <end position="145"/>
    </location>
</feature>
<comment type="caution">
    <text evidence="7">The sequence shown here is derived from an EMBL/GenBank/DDBJ whole genome shotgun (WGS) entry which is preliminary data.</text>
</comment>
<sequence length="269" mass="29879">MADAIREGMVTGEHPPGSLLPSEAQLIERYKVSRPTVRKAVEALRTHGLIDVIHGKGSFVRGTPASPAATLARTVSKSGSRCQLPADQWAQIEKATIYRTQTDETTGPLLELDQAEELFGVDRSTPLPDHRHQSDEPARSRAQLDRLRAPSRACTQEAFMNIAALALSVIALIVALYTSYRQRQLSRHANSISVLVDLFREHRGERMAEAREFVYKELPSYDPSSGLASLPKEKQALVRELAWFMTTWVCSWLTTLSISVQFPAISADQ</sequence>
<dbReference type="SUPFAM" id="SSF46785">
    <property type="entry name" value="Winged helix' DNA-binding domain"/>
    <property type="match status" value="1"/>
</dbReference>
<keyword evidence="8" id="KW-1185">Reference proteome</keyword>
<evidence type="ECO:0000256" key="5">
    <source>
        <dbReference type="SAM" id="Phobius"/>
    </source>
</evidence>
<dbReference type="Pfam" id="PF00392">
    <property type="entry name" value="GntR"/>
    <property type="match status" value="1"/>
</dbReference>
<feature type="domain" description="HTH gntR-type" evidence="6">
    <location>
        <begin position="1"/>
        <end position="63"/>
    </location>
</feature>
<dbReference type="PANTHER" id="PTHR44846">
    <property type="entry name" value="MANNOSYL-D-GLYCERATE TRANSPORT/METABOLISM SYSTEM REPRESSOR MNGR-RELATED"/>
    <property type="match status" value="1"/>
</dbReference>
<evidence type="ECO:0000256" key="2">
    <source>
        <dbReference type="ARBA" id="ARBA00023125"/>
    </source>
</evidence>
<keyword evidence="3" id="KW-0804">Transcription</keyword>
<feature type="compositionally biased region" description="Basic and acidic residues" evidence="4">
    <location>
        <begin position="128"/>
        <end position="145"/>
    </location>
</feature>
<dbReference type="Proteomes" id="UP000641932">
    <property type="component" value="Unassembled WGS sequence"/>
</dbReference>